<dbReference type="PANTHER" id="PTHR47176:SF1">
    <property type="entry name" value="OS04G0577500 PROTEIN"/>
    <property type="match status" value="1"/>
</dbReference>
<dbReference type="EMBL" id="DXEV01000130">
    <property type="protein sequence ID" value="HIX57094.1"/>
    <property type="molecule type" value="Genomic_DNA"/>
</dbReference>
<protein>
    <submittedName>
        <fullName evidence="2">TatD family hydrolase</fullName>
    </submittedName>
</protein>
<accession>A0A9D1WDS7</accession>
<feature type="binding site" evidence="1">
    <location>
        <position position="182"/>
    </location>
    <ligand>
        <name>a divalent metal cation</name>
        <dbReference type="ChEBI" id="CHEBI:60240"/>
        <label>2</label>
    </ligand>
</feature>
<evidence type="ECO:0000256" key="1">
    <source>
        <dbReference type="PIRSR" id="PIRSR005902-1"/>
    </source>
</evidence>
<keyword evidence="2" id="KW-0378">Hydrolase</keyword>
<comment type="caution">
    <text evidence="2">The sequence shown here is derived from an EMBL/GenBank/DDBJ whole genome shotgun (WGS) entry which is preliminary data.</text>
</comment>
<evidence type="ECO:0000313" key="2">
    <source>
        <dbReference type="EMBL" id="HIX57094.1"/>
    </source>
</evidence>
<feature type="binding site" evidence="1">
    <location>
        <position position="256"/>
    </location>
    <ligand>
        <name>a divalent metal cation</name>
        <dbReference type="ChEBI" id="CHEBI:60240"/>
        <label>1</label>
    </ligand>
</feature>
<dbReference type="PANTHER" id="PTHR47176">
    <property type="entry name" value="OSJNBA0020J04.13 PROTEIN"/>
    <property type="match status" value="1"/>
</dbReference>
<name>A0A9D1WDS7_9GAMM</name>
<gene>
    <name evidence="2" type="ORF">H9850_06450</name>
</gene>
<organism evidence="2 3">
    <name type="scientific">Candidatus Anaerobiospirillum pullistercoris</name>
    <dbReference type="NCBI Taxonomy" id="2838452"/>
    <lineage>
        <taxon>Bacteria</taxon>
        <taxon>Pseudomonadati</taxon>
        <taxon>Pseudomonadota</taxon>
        <taxon>Gammaproteobacteria</taxon>
        <taxon>Aeromonadales</taxon>
        <taxon>Succinivibrionaceae</taxon>
        <taxon>Anaerobiospirillum</taxon>
    </lineage>
</organism>
<evidence type="ECO:0000313" key="3">
    <source>
        <dbReference type="Proteomes" id="UP000886829"/>
    </source>
</evidence>
<reference evidence="2" key="1">
    <citation type="journal article" date="2021" name="PeerJ">
        <title>Extensive microbial diversity within the chicken gut microbiome revealed by metagenomics and culture.</title>
        <authorList>
            <person name="Gilroy R."/>
            <person name="Ravi A."/>
            <person name="Getino M."/>
            <person name="Pursley I."/>
            <person name="Horton D.L."/>
            <person name="Alikhan N.F."/>
            <person name="Baker D."/>
            <person name="Gharbi K."/>
            <person name="Hall N."/>
            <person name="Watson M."/>
            <person name="Adriaenssens E.M."/>
            <person name="Foster-Nyarko E."/>
            <person name="Jarju S."/>
            <person name="Secka A."/>
            <person name="Antonio M."/>
            <person name="Oren A."/>
            <person name="Chaudhuri R.R."/>
            <person name="La Ragione R."/>
            <person name="Hildebrand F."/>
            <person name="Pallen M.J."/>
        </authorList>
    </citation>
    <scope>NUCLEOTIDE SEQUENCE</scope>
    <source>
        <strain evidence="2">USASDec5-558</strain>
    </source>
</reference>
<dbReference type="GO" id="GO:0046872">
    <property type="term" value="F:metal ion binding"/>
    <property type="evidence" value="ECO:0007669"/>
    <property type="project" value="UniProtKB-KW"/>
</dbReference>
<dbReference type="PIRSF" id="PIRSF005902">
    <property type="entry name" value="DNase_TatD"/>
    <property type="match status" value="1"/>
</dbReference>
<keyword evidence="1" id="KW-0479">Metal-binding</keyword>
<sequence length="290" mass="32496">MASSILSSGLCDHHCHLFLGCPAIEPDALDELDDLDDLELAEAAQVCAWWQLDRVQQQLKAFADSAVSTFVLQTVSLADFKLHLRVWPWLQQGPLAQRLQLYAGLHPFYVHAPAELQPWLETVSQIWQQQSTLKSSLHSPRLFGIGEVGLDKRHGMELKLQIALLDSLLEATVAWHLPYSFHCVGAHSELLALLKHYPQVTGTVHGFTGSLELAKQYTKRGLHLGLGRALLAPQNQRKYQQLLQSFPQETWHLESDFDGSHGVYDPTLLPQLTQHLTNLSASAKQANLRV</sequence>
<feature type="binding site" evidence="1">
    <location>
        <position position="205"/>
    </location>
    <ligand>
        <name>a divalent metal cation</name>
        <dbReference type="ChEBI" id="CHEBI:60240"/>
        <label>2</label>
    </ligand>
</feature>
<dbReference type="InterPro" id="IPR001130">
    <property type="entry name" value="TatD-like"/>
</dbReference>
<dbReference type="SUPFAM" id="SSF51556">
    <property type="entry name" value="Metallo-dependent hydrolases"/>
    <property type="match status" value="1"/>
</dbReference>
<dbReference type="AlphaFoldDB" id="A0A9D1WDS7"/>
<dbReference type="Pfam" id="PF01026">
    <property type="entry name" value="TatD_DNase"/>
    <property type="match status" value="1"/>
</dbReference>
<dbReference type="GO" id="GO:0016788">
    <property type="term" value="F:hydrolase activity, acting on ester bonds"/>
    <property type="evidence" value="ECO:0007669"/>
    <property type="project" value="InterPro"/>
</dbReference>
<dbReference type="Proteomes" id="UP000886829">
    <property type="component" value="Unassembled WGS sequence"/>
</dbReference>
<feature type="binding site" evidence="1">
    <location>
        <position position="147"/>
    </location>
    <ligand>
        <name>a divalent metal cation</name>
        <dbReference type="ChEBI" id="CHEBI:60240"/>
        <label>1</label>
    </ligand>
</feature>
<dbReference type="Gene3D" id="3.20.20.140">
    <property type="entry name" value="Metal-dependent hydrolases"/>
    <property type="match status" value="1"/>
</dbReference>
<dbReference type="InterPro" id="IPR032466">
    <property type="entry name" value="Metal_Hydrolase"/>
</dbReference>
<proteinExistence type="predicted"/>
<reference evidence="2" key="2">
    <citation type="submission" date="2021-04" db="EMBL/GenBank/DDBJ databases">
        <authorList>
            <person name="Gilroy R."/>
        </authorList>
    </citation>
    <scope>NUCLEOTIDE SEQUENCE</scope>
    <source>
        <strain evidence="2">USASDec5-558</strain>
    </source>
</reference>